<accession>A0A347UIT3</accession>
<evidence type="ECO:0000313" key="2">
    <source>
        <dbReference type="EMBL" id="AXX98761.1"/>
    </source>
</evidence>
<dbReference type="AlphaFoldDB" id="A0A347UIT3"/>
<keyword evidence="1" id="KW-0812">Transmembrane</keyword>
<keyword evidence="1" id="KW-0472">Membrane</keyword>
<sequence length="143" mass="14701">MKPTNVRAFLGGLIGCFAASLVMQYLVPMVGGMSIDAAALLGGLFGSWTAGMMVHVLLGVVVFPLLYVLVFYHLIGGTPFVRGLVYGVALWLLAVVVVMPIAGAGVLMSNVGGMMAVIASLVAHLLYGGILGAVAGHGPMRKT</sequence>
<keyword evidence="3" id="KW-1185">Reference proteome</keyword>
<dbReference type="Proteomes" id="UP000261704">
    <property type="component" value="Chromosome"/>
</dbReference>
<dbReference type="Pfam" id="PF20587">
    <property type="entry name" value="DUF6789"/>
    <property type="match status" value="1"/>
</dbReference>
<feature type="transmembrane region" description="Helical" evidence="1">
    <location>
        <begin position="84"/>
        <end position="108"/>
    </location>
</feature>
<feature type="transmembrane region" description="Helical" evidence="1">
    <location>
        <begin position="114"/>
        <end position="135"/>
    </location>
</feature>
<keyword evidence="1" id="KW-1133">Transmembrane helix</keyword>
<protein>
    <recommendedName>
        <fullName evidence="4">DUF2938 family protein</fullName>
    </recommendedName>
</protein>
<evidence type="ECO:0008006" key="4">
    <source>
        <dbReference type="Google" id="ProtNLM"/>
    </source>
</evidence>
<gene>
    <name evidence="2" type="ORF">BAR1_13015</name>
</gene>
<organism evidence="2 3">
    <name type="scientific">Profundibacter amoris</name>
    <dbReference type="NCBI Taxonomy" id="2171755"/>
    <lineage>
        <taxon>Bacteria</taxon>
        <taxon>Pseudomonadati</taxon>
        <taxon>Pseudomonadota</taxon>
        <taxon>Alphaproteobacteria</taxon>
        <taxon>Rhodobacterales</taxon>
        <taxon>Paracoccaceae</taxon>
        <taxon>Profundibacter</taxon>
    </lineage>
</organism>
<evidence type="ECO:0000256" key="1">
    <source>
        <dbReference type="SAM" id="Phobius"/>
    </source>
</evidence>
<dbReference type="KEGG" id="pamo:BAR1_13015"/>
<evidence type="ECO:0000313" key="3">
    <source>
        <dbReference type="Proteomes" id="UP000261704"/>
    </source>
</evidence>
<dbReference type="RefSeq" id="WP_118943415.1">
    <property type="nucleotide sequence ID" value="NZ_CP032125.1"/>
</dbReference>
<proteinExistence type="predicted"/>
<dbReference type="InterPro" id="IPR046739">
    <property type="entry name" value="DUF6789"/>
</dbReference>
<dbReference type="EMBL" id="CP032125">
    <property type="protein sequence ID" value="AXX98761.1"/>
    <property type="molecule type" value="Genomic_DNA"/>
</dbReference>
<name>A0A347UIT3_9RHOB</name>
<reference evidence="2 3" key="1">
    <citation type="submission" date="2018-09" db="EMBL/GenBank/DDBJ databases">
        <title>Profundibacter amoris BAR1 gen. nov., sp. nov., a new member of the Roseobacter clade isolated at Lokis Castle Vent Field on the Arctic Mid-Oceanic Ridge.</title>
        <authorList>
            <person name="Le Moine Bauer S."/>
            <person name="Sjoeberg A.G."/>
            <person name="L'Haridon S."/>
            <person name="Stokke R."/>
            <person name="Roalkvam I."/>
            <person name="Steen I.H."/>
            <person name="Dahle H."/>
        </authorList>
    </citation>
    <scope>NUCLEOTIDE SEQUENCE [LARGE SCALE GENOMIC DNA]</scope>
    <source>
        <strain evidence="2 3">BAR1</strain>
    </source>
</reference>
<feature type="transmembrane region" description="Helical" evidence="1">
    <location>
        <begin position="48"/>
        <end position="72"/>
    </location>
</feature>